<dbReference type="InterPro" id="IPR010998">
    <property type="entry name" value="Integrase_recombinase_N"/>
</dbReference>
<reference evidence="5" key="1">
    <citation type="submission" date="2017-01" db="EMBL/GenBank/DDBJ databases">
        <authorList>
            <person name="Wang Y."/>
            <person name="White M."/>
            <person name="Kvist S."/>
            <person name="Moncalvo J.-M."/>
        </authorList>
    </citation>
    <scope>NUCLEOTIDE SEQUENCE [LARGE SCALE GENOMIC DNA]</scope>
    <source>
        <strain evidence="5">ID-206-W2</strain>
    </source>
</reference>
<dbReference type="PANTHER" id="PTHR33066:SF2">
    <property type="entry name" value="FILAGGRIN-2-LIKE"/>
    <property type="match status" value="1"/>
</dbReference>
<feature type="region of interest" description="Disordered" evidence="3">
    <location>
        <begin position="877"/>
        <end position="933"/>
    </location>
</feature>
<accession>A0A1R1XC82</accession>
<feature type="compositionally biased region" description="Polar residues" evidence="3">
    <location>
        <begin position="786"/>
        <end position="796"/>
    </location>
</feature>
<sequence>MSDETLQKIEELTEKVNQLLLARATAPVPAPVPAPVAVAVTETEDEFITTRAPTTDLKVYPKLIEALPSIEEEFYRTPMTEEERRDAIYTCPRSSFMNYLPPPLNDSASAAVKKADSTLHGIQVALAQATRPIDYYVHRIIQENPGIPADDPRFLFADTMRFLLSDIAATVTQGRLDNLHKGMDLPGKPQQLVESDIKPLMDQEKLDSLLASKKPEKRSRILPAANLRRRNPMRLLFRPPRPKITTPNPNNRIFAGEVVGAEGGPSRDPIRPPSRGPPRDVQASLGEAHGQPVGPEHRREGFQDPFQGSETDHHGFGGEPKKSFCSAGPLVWPQATQAGPATTKRLERFDDEDGTARRAETAARRAAAANHASTQTAEEDEPGGTSGPDGRSGVAFNEERYRGGKNPGSRVLQQFIRYTQEDRGTQTSPGPEEAQPTRGRQKLQDGVTEINLPANTQQGLHDFVGSRGCIHAHINPRVVQEVFALLLERSSLPVPSAPVWPVTQSAYVHQGPSADIDMGTDERYTNLGLLGRPPDNRRIEGEMPEGYGDGVLQANRAWLQDQVGEVNHSSNAVYNSPWHDNQLAGHVTQSPSNQGQGPPSRGFETTECREDDIEMSSELHWEGPSDVGGPPAWTFNAQEAIRIEEPIAIESEVLDVNSNTDRRSDPESTVLERPVDNMEWSIVPTRDSGYGSLYRCQRHGMGDNCGLPLLLRLVETCADFDAHQRERAFDSIICTPAPECCWSLGASIFGQYNHVGIREEVRRYHIPKIIGDIGKDLGALPEDEYSSPSNVCTVSNEPRRRPQSANSTNRVVPIQPRVHSDMLTIWTPRRGSVRNADEQESGIVLQLLPGPQGSRTELPILQLVELEQPLLLPAVEFNTTSDPEGTTRTSNSDDSNPAMEDSHLVPGPTETIGQTTVVTTSDNSSTGSKKRKISAVEEQTLVPDRMENQRRVLQAQGLADTAINIIVSNQRSIKRRSRYHSTQQQFLNWHISNNPTDPVQASHIVNFLAHLFTTKKLSVNTVRSYKSALVNLVAEPNNIENSHCLKEFLKAIDETEIKSFVNPDIDISPIISRFNEWGSTHDLDIQRLTSKTCWLLAICGFLRASDIHRIDDARTTVINGMLKLVIVAPKEKRNGKPIERPCDISRHPNPIFCPVIAYMIYKAKVATNLCPTPHTNNSSIIVNRLFRYVKDSNKPLSVDSITRHIHSLSGLIPRPPNTPIPKARAIGATLAATSGVPVDNIVSHAFWSNYSMFDTYYRLNRSTQSNMTESVLPLD</sequence>
<feature type="region of interest" description="Disordered" evidence="3">
    <location>
        <begin position="574"/>
        <end position="605"/>
    </location>
</feature>
<feature type="region of interest" description="Disordered" evidence="3">
    <location>
        <begin position="784"/>
        <end position="811"/>
    </location>
</feature>
<dbReference type="Gene3D" id="1.10.150.130">
    <property type="match status" value="1"/>
</dbReference>
<dbReference type="EMBL" id="LSSM01005657">
    <property type="protein sequence ID" value="OMJ12240.1"/>
    <property type="molecule type" value="Genomic_DNA"/>
</dbReference>
<feature type="compositionally biased region" description="Basic and acidic residues" evidence="3">
    <location>
        <begin position="344"/>
        <end position="363"/>
    </location>
</feature>
<feature type="region of interest" description="Disordered" evidence="3">
    <location>
        <begin position="259"/>
        <end position="443"/>
    </location>
</feature>
<dbReference type="GO" id="GO:0006310">
    <property type="term" value="P:DNA recombination"/>
    <property type="evidence" value="ECO:0007669"/>
    <property type="project" value="UniProtKB-KW"/>
</dbReference>
<evidence type="ECO:0000256" key="2">
    <source>
        <dbReference type="ARBA" id="ARBA00023172"/>
    </source>
</evidence>
<protein>
    <recommendedName>
        <fullName evidence="6">Core-binding (CB) domain-containing protein</fullName>
    </recommendedName>
</protein>
<comment type="caution">
    <text evidence="4">The sequence shown here is derived from an EMBL/GenBank/DDBJ whole genome shotgun (WGS) entry which is preliminary data.</text>
</comment>
<feature type="compositionally biased region" description="Polar residues" evidence="3">
    <location>
        <begin position="877"/>
        <end position="895"/>
    </location>
</feature>
<feature type="compositionally biased region" description="Basic and acidic residues" evidence="3">
    <location>
        <begin position="310"/>
        <end position="322"/>
    </location>
</feature>
<dbReference type="GO" id="GO:0003677">
    <property type="term" value="F:DNA binding"/>
    <property type="evidence" value="ECO:0007669"/>
    <property type="project" value="UniProtKB-KW"/>
</dbReference>
<dbReference type="InterPro" id="IPR013762">
    <property type="entry name" value="Integrase-like_cat_sf"/>
</dbReference>
<organism evidence="4 5">
    <name type="scientific">Smittium culicis</name>
    <dbReference type="NCBI Taxonomy" id="133412"/>
    <lineage>
        <taxon>Eukaryota</taxon>
        <taxon>Fungi</taxon>
        <taxon>Fungi incertae sedis</taxon>
        <taxon>Zoopagomycota</taxon>
        <taxon>Kickxellomycotina</taxon>
        <taxon>Harpellomycetes</taxon>
        <taxon>Harpellales</taxon>
        <taxon>Legeriomycetaceae</taxon>
        <taxon>Smittium</taxon>
    </lineage>
</organism>
<evidence type="ECO:0000256" key="3">
    <source>
        <dbReference type="SAM" id="MobiDB-lite"/>
    </source>
</evidence>
<dbReference type="Proteomes" id="UP000187429">
    <property type="component" value="Unassembled WGS sequence"/>
</dbReference>
<keyword evidence="2" id="KW-0233">DNA recombination</keyword>
<evidence type="ECO:0000256" key="1">
    <source>
        <dbReference type="ARBA" id="ARBA00023125"/>
    </source>
</evidence>
<feature type="compositionally biased region" description="Low complexity" evidence="3">
    <location>
        <begin position="364"/>
        <end position="376"/>
    </location>
</feature>
<dbReference type="InterPro" id="IPR011010">
    <property type="entry name" value="DNA_brk_join_enz"/>
</dbReference>
<keyword evidence="1" id="KW-0238">DNA-binding</keyword>
<dbReference type="SUPFAM" id="SSF56349">
    <property type="entry name" value="DNA breaking-rejoining enzymes"/>
    <property type="match status" value="1"/>
</dbReference>
<dbReference type="OrthoDB" id="2387460at2759"/>
<evidence type="ECO:0008006" key="6">
    <source>
        <dbReference type="Google" id="ProtNLM"/>
    </source>
</evidence>
<evidence type="ECO:0000313" key="4">
    <source>
        <dbReference type="EMBL" id="OMJ12240.1"/>
    </source>
</evidence>
<dbReference type="GO" id="GO:0015074">
    <property type="term" value="P:DNA integration"/>
    <property type="evidence" value="ECO:0007669"/>
    <property type="project" value="InterPro"/>
</dbReference>
<proteinExistence type="predicted"/>
<dbReference type="PANTHER" id="PTHR33066">
    <property type="entry name" value="INTEGRASE_SAM-LIKE_N DOMAIN-CONTAINING PROTEIN"/>
    <property type="match status" value="1"/>
</dbReference>
<evidence type="ECO:0000313" key="5">
    <source>
        <dbReference type="Proteomes" id="UP000187429"/>
    </source>
</evidence>
<feature type="compositionally biased region" description="Polar residues" evidence="3">
    <location>
        <begin position="587"/>
        <end position="597"/>
    </location>
</feature>
<dbReference type="Gene3D" id="1.10.443.10">
    <property type="entry name" value="Intergrase catalytic core"/>
    <property type="match status" value="1"/>
</dbReference>
<dbReference type="AlphaFoldDB" id="A0A1R1XC82"/>
<name>A0A1R1XC82_9FUNG</name>
<feature type="compositionally biased region" description="Low complexity" evidence="3">
    <location>
        <begin position="915"/>
        <end position="927"/>
    </location>
</feature>
<gene>
    <name evidence="4" type="ORF">AYI69_g9488</name>
</gene>
<keyword evidence="5" id="KW-1185">Reference proteome</keyword>